<dbReference type="AlphaFoldDB" id="A0A1D9LC04"/>
<organism evidence="1 2">
    <name type="scientific">Chromobacterium vaccinii</name>
    <dbReference type="NCBI Taxonomy" id="1108595"/>
    <lineage>
        <taxon>Bacteria</taxon>
        <taxon>Pseudomonadati</taxon>
        <taxon>Pseudomonadota</taxon>
        <taxon>Betaproteobacteria</taxon>
        <taxon>Neisseriales</taxon>
        <taxon>Chromobacteriaceae</taxon>
        <taxon>Chromobacterium</taxon>
    </lineage>
</organism>
<reference evidence="1 2" key="1">
    <citation type="submission" date="2016-10" db="EMBL/GenBank/DDBJ databases">
        <title>Chromobacterium muskegensis sp. nov., an insecticidal bacterium isolated from Sphagnum bogs.</title>
        <authorList>
            <person name="Sparks M.E."/>
            <person name="Blackburn M.B."/>
            <person name="Gundersen-Rindal D.E."/>
            <person name="Mitchell A."/>
            <person name="Farrar R."/>
            <person name="Kuhar D."/>
        </authorList>
    </citation>
    <scope>NUCLEOTIDE SEQUENCE [LARGE SCALE GENOMIC DNA]</scope>
    <source>
        <strain evidence="1 2">21-1</strain>
    </source>
</reference>
<gene>
    <name evidence="1" type="ORF">BKX93_01555</name>
</gene>
<protein>
    <submittedName>
        <fullName evidence="1">Uncharacterized protein</fullName>
    </submittedName>
</protein>
<dbReference type="STRING" id="1108595.BKX93_01555"/>
<dbReference type="RefSeq" id="WP_070978321.1">
    <property type="nucleotide sequence ID" value="NZ_CP017707.1"/>
</dbReference>
<proteinExistence type="predicted"/>
<name>A0A1D9LC04_9NEIS</name>
<evidence type="ECO:0000313" key="1">
    <source>
        <dbReference type="EMBL" id="AOZ48808.1"/>
    </source>
</evidence>
<dbReference type="KEGG" id="cvc:BKX93_01555"/>
<dbReference type="EMBL" id="CP017707">
    <property type="protein sequence ID" value="AOZ48808.1"/>
    <property type="molecule type" value="Genomic_DNA"/>
</dbReference>
<accession>A0A1D9LC04</accession>
<dbReference type="Proteomes" id="UP000178776">
    <property type="component" value="Chromosome"/>
</dbReference>
<dbReference type="GeneID" id="68839908"/>
<evidence type="ECO:0000313" key="2">
    <source>
        <dbReference type="Proteomes" id="UP000178776"/>
    </source>
</evidence>
<sequence>MIANATATPAAAQINVDCRKLQAANSGCYAVHAMSGFRVHFQYPRTRRRIDNLIVLARSKGEALDRAGAMLPDYLPTGMSRL</sequence>